<accession>A0A7J8F0K6</accession>
<keyword evidence="1" id="KW-0238">DNA-binding</keyword>
<gene>
    <name evidence="1" type="ORF">HJG63_006886</name>
</gene>
<organism evidence="1 2">
    <name type="scientific">Rousettus aegyptiacus</name>
    <name type="common">Egyptian fruit bat</name>
    <name type="synonym">Pteropus aegyptiacus</name>
    <dbReference type="NCBI Taxonomy" id="9407"/>
    <lineage>
        <taxon>Eukaryota</taxon>
        <taxon>Metazoa</taxon>
        <taxon>Chordata</taxon>
        <taxon>Craniata</taxon>
        <taxon>Vertebrata</taxon>
        <taxon>Euteleostomi</taxon>
        <taxon>Mammalia</taxon>
        <taxon>Eutheria</taxon>
        <taxon>Laurasiatheria</taxon>
        <taxon>Chiroptera</taxon>
        <taxon>Yinpterochiroptera</taxon>
        <taxon>Pteropodoidea</taxon>
        <taxon>Pteropodidae</taxon>
        <taxon>Rousettinae</taxon>
        <taxon>Rousettus</taxon>
    </lineage>
</organism>
<dbReference type="Proteomes" id="UP000593571">
    <property type="component" value="Unassembled WGS sequence"/>
</dbReference>
<dbReference type="GO" id="GO:0003677">
    <property type="term" value="F:DNA binding"/>
    <property type="evidence" value="ECO:0007669"/>
    <property type="project" value="UniProtKB-KW"/>
</dbReference>
<evidence type="ECO:0000313" key="1">
    <source>
        <dbReference type="EMBL" id="KAF6440822.1"/>
    </source>
</evidence>
<evidence type="ECO:0000313" key="2">
    <source>
        <dbReference type="Proteomes" id="UP000593571"/>
    </source>
</evidence>
<dbReference type="AlphaFoldDB" id="A0A7J8F0K6"/>
<dbReference type="EMBL" id="JACASE010000008">
    <property type="protein sequence ID" value="KAF6440822.1"/>
    <property type="molecule type" value="Genomic_DNA"/>
</dbReference>
<comment type="caution">
    <text evidence="1">The sequence shown here is derived from an EMBL/GenBank/DDBJ whole genome shotgun (WGS) entry which is preliminary data.</text>
</comment>
<protein>
    <submittedName>
        <fullName evidence="1">Iroquois homeobox 2</fullName>
    </submittedName>
</protein>
<name>A0A7J8F0K6_ROUAE</name>
<reference evidence="1 2" key="1">
    <citation type="journal article" date="2020" name="Nature">
        <title>Six reference-quality genomes reveal evolution of bat adaptations.</title>
        <authorList>
            <person name="Jebb D."/>
            <person name="Huang Z."/>
            <person name="Pippel M."/>
            <person name="Hughes G.M."/>
            <person name="Lavrichenko K."/>
            <person name="Devanna P."/>
            <person name="Winkler S."/>
            <person name="Jermiin L.S."/>
            <person name="Skirmuntt E.C."/>
            <person name="Katzourakis A."/>
            <person name="Burkitt-Gray L."/>
            <person name="Ray D.A."/>
            <person name="Sullivan K.A.M."/>
            <person name="Roscito J.G."/>
            <person name="Kirilenko B.M."/>
            <person name="Davalos L.M."/>
            <person name="Corthals A.P."/>
            <person name="Power M.L."/>
            <person name="Jones G."/>
            <person name="Ransome R.D."/>
            <person name="Dechmann D.K.N."/>
            <person name="Locatelli A.G."/>
            <person name="Puechmaille S.J."/>
            <person name="Fedrigo O."/>
            <person name="Jarvis E.D."/>
            <person name="Hiller M."/>
            <person name="Vernes S.C."/>
            <person name="Myers E.W."/>
            <person name="Teeling E.C."/>
        </authorList>
    </citation>
    <scope>NUCLEOTIDE SEQUENCE [LARGE SCALE GENOMIC DNA]</scope>
    <source>
        <strain evidence="1">MRouAeg1</strain>
        <tissue evidence="1">Muscle</tissue>
    </source>
</reference>
<keyword evidence="1" id="KW-0371">Homeobox</keyword>
<sequence length="124" mass="12941">MPLRAARRSVRASSPTYRGACTAMQVSGPGLRPGPGASLHQLPCNALPQLLAPRCGVRGQGLAILSTLFPLSSSDVSSCIEPSLLLKSFFEESLAPSAEEYVHAGFSVRGRVCRALDTAQASAS</sequence>
<proteinExistence type="predicted"/>
<keyword evidence="2" id="KW-1185">Reference proteome</keyword>